<feature type="domain" description="Glycosyltransferase subfamily 4-like N-terminal" evidence="3">
    <location>
        <begin position="14"/>
        <end position="166"/>
    </location>
</feature>
<dbReference type="Gene3D" id="3.40.50.2000">
    <property type="entry name" value="Glycogen Phosphorylase B"/>
    <property type="match status" value="2"/>
</dbReference>
<evidence type="ECO:0000259" key="2">
    <source>
        <dbReference type="Pfam" id="PF00534"/>
    </source>
</evidence>
<dbReference type="STRING" id="70996.SE18_17225"/>
<proteinExistence type="predicted"/>
<dbReference type="AlphaFoldDB" id="A0A0N8GR35"/>
<sequence length="370" mass="41472">MIAIDARLNAYRHGGIAHYTHKLLTYLPQIAPEQQWLLLEHRKSQKPLVSGPNIQRALLFTPPHHRLEQLLLPLEIGLRRPKLLHSPDFIPPLKRTFPAVITVHDVAFKLFPEILDANASRYYGQIERALASANAIIADSQSTANDLTRLLDVDPARIDVIQLATDMQPISIAAAAQRQIGGQTWQADQFMVFVSTLEPRKNIPMLLRALRIALDRKPQAGYRLALAGRRGWLDAEIWQTLAELHLEDAVTWLDSPSDEEIRWLLSACRLYLNPSKYEGFGLPALEALACGAAVLVADASSLPEVVGEAGLKLPVDDPLAWADAIERLWSDADQRQALREQAPAQAAKFSWQRTAEQTLAVYRRVLEQTR</sequence>
<dbReference type="RefSeq" id="WP_054535694.1">
    <property type="nucleotide sequence ID" value="NZ_LGKP01000025.1"/>
</dbReference>
<comment type="caution">
    <text evidence="4">The sequence shown here is derived from an EMBL/GenBank/DDBJ whole genome shotgun (WGS) entry which is preliminary data.</text>
</comment>
<dbReference type="InterPro" id="IPR001296">
    <property type="entry name" value="Glyco_trans_1"/>
</dbReference>
<dbReference type="InterPro" id="IPR028098">
    <property type="entry name" value="Glyco_trans_4-like_N"/>
</dbReference>
<dbReference type="EMBL" id="LGKP01000025">
    <property type="protein sequence ID" value="KPL85394.1"/>
    <property type="molecule type" value="Genomic_DNA"/>
</dbReference>
<accession>A0A0N8GR35</accession>
<dbReference type="Pfam" id="PF13439">
    <property type="entry name" value="Glyco_transf_4"/>
    <property type="match status" value="1"/>
</dbReference>
<dbReference type="Pfam" id="PF00534">
    <property type="entry name" value="Glycos_transf_1"/>
    <property type="match status" value="1"/>
</dbReference>
<keyword evidence="5" id="KW-1185">Reference proteome</keyword>
<protein>
    <submittedName>
        <fullName evidence="4">Glycosyl transferase family 1</fullName>
    </submittedName>
</protein>
<dbReference type="GO" id="GO:0009103">
    <property type="term" value="P:lipopolysaccharide biosynthetic process"/>
    <property type="evidence" value="ECO:0007669"/>
    <property type="project" value="TreeGrafter"/>
</dbReference>
<feature type="domain" description="Glycosyl transferase family 1" evidence="2">
    <location>
        <begin position="188"/>
        <end position="343"/>
    </location>
</feature>
<dbReference type="CDD" id="cd03809">
    <property type="entry name" value="GT4_MtfB-like"/>
    <property type="match status" value="1"/>
</dbReference>
<dbReference type="SUPFAM" id="SSF53756">
    <property type="entry name" value="UDP-Glycosyltransferase/glycogen phosphorylase"/>
    <property type="match status" value="1"/>
</dbReference>
<dbReference type="PANTHER" id="PTHR46401:SF2">
    <property type="entry name" value="GLYCOSYLTRANSFERASE WBBK-RELATED"/>
    <property type="match status" value="1"/>
</dbReference>
<dbReference type="Proteomes" id="UP000050277">
    <property type="component" value="Unassembled WGS sequence"/>
</dbReference>
<name>A0A0N8GR35_9CHLR</name>
<dbReference type="GO" id="GO:0016757">
    <property type="term" value="F:glycosyltransferase activity"/>
    <property type="evidence" value="ECO:0007669"/>
    <property type="project" value="InterPro"/>
</dbReference>
<evidence type="ECO:0000313" key="5">
    <source>
        <dbReference type="Proteomes" id="UP000050277"/>
    </source>
</evidence>
<keyword evidence="1 4" id="KW-0808">Transferase</keyword>
<dbReference type="PANTHER" id="PTHR46401">
    <property type="entry name" value="GLYCOSYLTRANSFERASE WBBK-RELATED"/>
    <property type="match status" value="1"/>
</dbReference>
<gene>
    <name evidence="4" type="ORF">SE18_17225</name>
</gene>
<dbReference type="OrthoDB" id="9769555at2"/>
<evidence type="ECO:0000256" key="1">
    <source>
        <dbReference type="ARBA" id="ARBA00022679"/>
    </source>
</evidence>
<reference evidence="4 5" key="1">
    <citation type="submission" date="2015-07" db="EMBL/GenBank/DDBJ databases">
        <title>Whole genome sequence of Herpetosiphon geysericola DSM 7119.</title>
        <authorList>
            <person name="Hemp J."/>
            <person name="Ward L.M."/>
            <person name="Pace L.A."/>
            <person name="Fischer W.W."/>
        </authorList>
    </citation>
    <scope>NUCLEOTIDE SEQUENCE [LARGE SCALE GENOMIC DNA]</scope>
    <source>
        <strain evidence="4 5">DSM 7119</strain>
    </source>
</reference>
<organism evidence="4 5">
    <name type="scientific">Herpetosiphon geysericola</name>
    <dbReference type="NCBI Taxonomy" id="70996"/>
    <lineage>
        <taxon>Bacteria</taxon>
        <taxon>Bacillati</taxon>
        <taxon>Chloroflexota</taxon>
        <taxon>Chloroflexia</taxon>
        <taxon>Herpetosiphonales</taxon>
        <taxon>Herpetosiphonaceae</taxon>
        <taxon>Herpetosiphon</taxon>
    </lineage>
</organism>
<evidence type="ECO:0000313" key="4">
    <source>
        <dbReference type="EMBL" id="KPL85394.1"/>
    </source>
</evidence>
<dbReference type="FunFam" id="3.40.50.2000:FF:000119">
    <property type="entry name" value="Glycosyl transferase group 1"/>
    <property type="match status" value="1"/>
</dbReference>
<evidence type="ECO:0000259" key="3">
    <source>
        <dbReference type="Pfam" id="PF13439"/>
    </source>
</evidence>